<dbReference type="Pfam" id="PF07730">
    <property type="entry name" value="HisKA_3"/>
    <property type="match status" value="1"/>
</dbReference>
<name>K6WRU5_9MICO</name>
<keyword evidence="8" id="KW-0902">Two-component regulatory system</keyword>
<keyword evidence="7" id="KW-0067">ATP-binding</keyword>
<dbReference type="STRING" id="1184609.KILIM_011_00550"/>
<organism evidence="12 13">
    <name type="scientific">Kineosphaera limosa NBRC 100340</name>
    <dbReference type="NCBI Taxonomy" id="1184609"/>
    <lineage>
        <taxon>Bacteria</taxon>
        <taxon>Bacillati</taxon>
        <taxon>Actinomycetota</taxon>
        <taxon>Actinomycetes</taxon>
        <taxon>Micrococcales</taxon>
        <taxon>Dermatophilaceae</taxon>
        <taxon>Kineosphaera</taxon>
    </lineage>
</organism>
<dbReference type="InterPro" id="IPR011712">
    <property type="entry name" value="Sig_transdc_His_kin_sub3_dim/P"/>
</dbReference>
<evidence type="ECO:0000256" key="4">
    <source>
        <dbReference type="ARBA" id="ARBA00022679"/>
    </source>
</evidence>
<evidence type="ECO:0000259" key="11">
    <source>
        <dbReference type="Pfam" id="PF07730"/>
    </source>
</evidence>
<evidence type="ECO:0000256" key="9">
    <source>
        <dbReference type="SAM" id="MobiDB-lite"/>
    </source>
</evidence>
<feature type="transmembrane region" description="Helical" evidence="10">
    <location>
        <begin position="48"/>
        <end position="69"/>
    </location>
</feature>
<sequence>MSLVRPESRLDEMDQPDRPVLRSRAWSIALVGIAVLALALATTSIGDAAQATVVLTAAASGAVAMLLWAQVRSRRERGAYEDALTGWAAERAKQAERMRLARELHDLASHGLGLITVRAAAAQTVRGSGRADEQAAALADIEDAGRAATLELRRMLAVLRSPADSAPRKPGESLADLPSIVAGATVAGVRATLAIETGGQVSPGAQLLACAVVREGLTNTGRHAGPAQARVLVAREGDSLVVTVEDEPVPGWAPHPGAGVGLAGLRERVQALGGTVCAGPGPTGFRLVARLPEPSAAETPDRHPSAGEPGGAGRKPGAWRSVAPGR</sequence>
<proteinExistence type="predicted"/>
<evidence type="ECO:0000256" key="10">
    <source>
        <dbReference type="SAM" id="Phobius"/>
    </source>
</evidence>
<feature type="region of interest" description="Disordered" evidence="9">
    <location>
        <begin position="290"/>
        <end position="326"/>
    </location>
</feature>
<evidence type="ECO:0000256" key="2">
    <source>
        <dbReference type="ARBA" id="ARBA00012438"/>
    </source>
</evidence>
<comment type="caution">
    <text evidence="12">The sequence shown here is derived from an EMBL/GenBank/DDBJ whole genome shotgun (WGS) entry which is preliminary data.</text>
</comment>
<evidence type="ECO:0000313" key="13">
    <source>
        <dbReference type="Proteomes" id="UP000008366"/>
    </source>
</evidence>
<gene>
    <name evidence="12" type="ORF">KILIM_011_00550</name>
</gene>
<comment type="catalytic activity">
    <reaction evidence="1">
        <text>ATP + protein L-histidine = ADP + protein N-phospho-L-histidine.</text>
        <dbReference type="EC" id="2.7.13.3"/>
    </reaction>
</comment>
<evidence type="ECO:0000256" key="1">
    <source>
        <dbReference type="ARBA" id="ARBA00000085"/>
    </source>
</evidence>
<feature type="domain" description="Signal transduction histidine kinase subgroup 3 dimerisation and phosphoacceptor" evidence="11">
    <location>
        <begin position="96"/>
        <end position="163"/>
    </location>
</feature>
<evidence type="ECO:0000256" key="3">
    <source>
        <dbReference type="ARBA" id="ARBA00022553"/>
    </source>
</evidence>
<evidence type="ECO:0000313" key="12">
    <source>
        <dbReference type="EMBL" id="GAB94782.1"/>
    </source>
</evidence>
<evidence type="ECO:0000256" key="7">
    <source>
        <dbReference type="ARBA" id="ARBA00022840"/>
    </source>
</evidence>
<keyword evidence="13" id="KW-1185">Reference proteome</keyword>
<evidence type="ECO:0000256" key="6">
    <source>
        <dbReference type="ARBA" id="ARBA00022777"/>
    </source>
</evidence>
<keyword evidence="10" id="KW-1133">Transmembrane helix</keyword>
<dbReference type="eggNOG" id="COG4585">
    <property type="taxonomic scope" value="Bacteria"/>
</dbReference>
<dbReference type="PANTHER" id="PTHR24421">
    <property type="entry name" value="NITRATE/NITRITE SENSOR PROTEIN NARX-RELATED"/>
    <property type="match status" value="1"/>
</dbReference>
<reference evidence="12 13" key="1">
    <citation type="submission" date="2012-08" db="EMBL/GenBank/DDBJ databases">
        <title>Whole genome shotgun sequence of Kineosphaera limosa NBRC 100340.</title>
        <authorList>
            <person name="Yoshida I."/>
            <person name="Isaki S."/>
            <person name="Hosoyama A."/>
            <person name="Tsuchikane K."/>
            <person name="Katsumata H."/>
            <person name="Ando Y."/>
            <person name="Ohji S."/>
            <person name="Hamada M."/>
            <person name="Tamura T."/>
            <person name="Yamazoe A."/>
            <person name="Yamazaki S."/>
            <person name="Fujita N."/>
        </authorList>
    </citation>
    <scope>NUCLEOTIDE SEQUENCE [LARGE SCALE GENOMIC DNA]</scope>
    <source>
        <strain evidence="12 13">NBRC 100340</strain>
    </source>
</reference>
<keyword evidence="6 12" id="KW-0418">Kinase</keyword>
<dbReference type="SUPFAM" id="SSF55874">
    <property type="entry name" value="ATPase domain of HSP90 chaperone/DNA topoisomerase II/histidine kinase"/>
    <property type="match status" value="1"/>
</dbReference>
<dbReference type="InterPro" id="IPR036890">
    <property type="entry name" value="HATPase_C_sf"/>
</dbReference>
<keyword evidence="10" id="KW-0472">Membrane</keyword>
<accession>K6WRU5</accession>
<dbReference type="PANTHER" id="PTHR24421:SF10">
    <property type="entry name" value="NITRATE_NITRITE SENSOR PROTEIN NARQ"/>
    <property type="match status" value="1"/>
</dbReference>
<dbReference type="InterPro" id="IPR050482">
    <property type="entry name" value="Sensor_HK_TwoCompSys"/>
</dbReference>
<dbReference type="CDD" id="cd16917">
    <property type="entry name" value="HATPase_UhpB-NarQ-NarX-like"/>
    <property type="match status" value="1"/>
</dbReference>
<evidence type="ECO:0000256" key="8">
    <source>
        <dbReference type="ARBA" id="ARBA00023012"/>
    </source>
</evidence>
<feature type="transmembrane region" description="Helical" evidence="10">
    <location>
        <begin position="21"/>
        <end position="42"/>
    </location>
</feature>
<dbReference type="Gene3D" id="3.30.565.10">
    <property type="entry name" value="Histidine kinase-like ATPase, C-terminal domain"/>
    <property type="match status" value="1"/>
</dbReference>
<keyword evidence="5" id="KW-0547">Nucleotide-binding</keyword>
<dbReference type="GO" id="GO:0046983">
    <property type="term" value="F:protein dimerization activity"/>
    <property type="evidence" value="ECO:0007669"/>
    <property type="project" value="InterPro"/>
</dbReference>
<dbReference type="Proteomes" id="UP000008366">
    <property type="component" value="Unassembled WGS sequence"/>
</dbReference>
<keyword evidence="3" id="KW-0597">Phosphoprotein</keyword>
<keyword evidence="4" id="KW-0808">Transferase</keyword>
<protein>
    <recommendedName>
        <fullName evidence="2">histidine kinase</fullName>
        <ecNumber evidence="2">2.7.13.3</ecNumber>
    </recommendedName>
</protein>
<dbReference type="EC" id="2.7.13.3" evidence="2"/>
<keyword evidence="10" id="KW-0812">Transmembrane</keyword>
<dbReference type="GO" id="GO:0005524">
    <property type="term" value="F:ATP binding"/>
    <property type="evidence" value="ECO:0007669"/>
    <property type="project" value="UniProtKB-KW"/>
</dbReference>
<dbReference type="GO" id="GO:0016020">
    <property type="term" value="C:membrane"/>
    <property type="evidence" value="ECO:0007669"/>
    <property type="project" value="InterPro"/>
</dbReference>
<dbReference type="Gene3D" id="1.20.5.1930">
    <property type="match status" value="1"/>
</dbReference>
<dbReference type="EMBL" id="BAHD01000011">
    <property type="protein sequence ID" value="GAB94782.1"/>
    <property type="molecule type" value="Genomic_DNA"/>
</dbReference>
<dbReference type="GO" id="GO:0000155">
    <property type="term" value="F:phosphorelay sensor kinase activity"/>
    <property type="evidence" value="ECO:0007669"/>
    <property type="project" value="InterPro"/>
</dbReference>
<dbReference type="AlphaFoldDB" id="K6WRU5"/>
<evidence type="ECO:0000256" key="5">
    <source>
        <dbReference type="ARBA" id="ARBA00022741"/>
    </source>
</evidence>